<keyword evidence="4" id="KW-0677">Repeat</keyword>
<dbReference type="InterPro" id="IPR011042">
    <property type="entry name" value="6-blade_b-propeller_TolB-like"/>
</dbReference>
<evidence type="ECO:0000256" key="5">
    <source>
        <dbReference type="ARBA" id="ARBA00022989"/>
    </source>
</evidence>
<evidence type="ECO:0000256" key="9">
    <source>
        <dbReference type="ARBA" id="ARBA00023303"/>
    </source>
</evidence>
<dbReference type="GO" id="GO:0044877">
    <property type="term" value="F:protein-containing complex binding"/>
    <property type="evidence" value="ECO:0007669"/>
    <property type="project" value="TreeGrafter"/>
</dbReference>
<gene>
    <name evidence="12" type="ORF">COW36_00260</name>
</gene>
<comment type="caution">
    <text evidence="12">The sequence shown here is derived from an EMBL/GenBank/DDBJ whole genome shotgun (WGS) entry which is preliminary data.</text>
</comment>
<feature type="repeat" description="NHL" evidence="10">
    <location>
        <begin position="367"/>
        <end position="406"/>
    </location>
</feature>
<dbReference type="PANTHER" id="PTHR45638:SF11">
    <property type="entry name" value="CYCLIC NUCLEOTIDE-GATED CATION CHANNEL SUBUNIT A"/>
    <property type="match status" value="1"/>
</dbReference>
<proteinExistence type="predicted"/>
<evidence type="ECO:0000256" key="1">
    <source>
        <dbReference type="ARBA" id="ARBA00004141"/>
    </source>
</evidence>
<dbReference type="PANTHER" id="PTHR45638">
    <property type="entry name" value="CYCLIC NUCLEOTIDE-GATED CATION CHANNEL SUBUNIT A"/>
    <property type="match status" value="1"/>
</dbReference>
<reference evidence="12 13" key="1">
    <citation type="submission" date="2017-09" db="EMBL/GenBank/DDBJ databases">
        <title>Depth-based differentiation of microbial function through sediment-hosted aquifers and enrichment of novel symbionts in the deep terrestrial subsurface.</title>
        <authorList>
            <person name="Probst A.J."/>
            <person name="Ladd B."/>
            <person name="Jarett J.K."/>
            <person name="Geller-Mcgrath D.E."/>
            <person name="Sieber C.M."/>
            <person name="Emerson J.B."/>
            <person name="Anantharaman K."/>
            <person name="Thomas B.C."/>
            <person name="Malmstrom R."/>
            <person name="Stieglmeier M."/>
            <person name="Klingl A."/>
            <person name="Woyke T."/>
            <person name="Ryan C.M."/>
            <person name="Banfield J.F."/>
        </authorList>
    </citation>
    <scope>NUCLEOTIDE SEQUENCE [LARGE SCALE GENOMIC DNA]</scope>
    <source>
        <strain evidence="12">CG17_big_fil_post_rev_8_21_14_2_50_48_46</strain>
    </source>
</reference>
<dbReference type="PROSITE" id="PS00889">
    <property type="entry name" value="CNMP_BINDING_2"/>
    <property type="match status" value="1"/>
</dbReference>
<dbReference type="Gene3D" id="2.120.10.30">
    <property type="entry name" value="TolB, C-terminal domain"/>
    <property type="match status" value="1"/>
</dbReference>
<evidence type="ECO:0000256" key="6">
    <source>
        <dbReference type="ARBA" id="ARBA00023065"/>
    </source>
</evidence>
<dbReference type="InterPro" id="IPR018490">
    <property type="entry name" value="cNMP-bd_dom_sf"/>
</dbReference>
<dbReference type="PROSITE" id="PS50042">
    <property type="entry name" value="CNMP_BINDING_3"/>
    <property type="match status" value="1"/>
</dbReference>
<dbReference type="PROSITE" id="PS00888">
    <property type="entry name" value="CNMP_BINDING_1"/>
    <property type="match status" value="1"/>
</dbReference>
<dbReference type="PROSITE" id="PS51125">
    <property type="entry name" value="NHL"/>
    <property type="match status" value="1"/>
</dbReference>
<comment type="subcellular location">
    <subcellularLocation>
        <location evidence="1">Membrane</location>
        <topology evidence="1">Multi-pass membrane protein</topology>
    </subcellularLocation>
</comment>
<keyword evidence="6" id="KW-0406">Ion transport</keyword>
<dbReference type="PRINTS" id="PR00103">
    <property type="entry name" value="CAMPKINASE"/>
</dbReference>
<keyword evidence="2" id="KW-0813">Transport</keyword>
<keyword evidence="3" id="KW-0812">Transmembrane</keyword>
<evidence type="ECO:0000256" key="7">
    <source>
        <dbReference type="ARBA" id="ARBA00023136"/>
    </source>
</evidence>
<evidence type="ECO:0000256" key="3">
    <source>
        <dbReference type="ARBA" id="ARBA00022692"/>
    </source>
</evidence>
<dbReference type="SMART" id="SM00100">
    <property type="entry name" value="cNMP"/>
    <property type="match status" value="1"/>
</dbReference>
<dbReference type="GO" id="GO:0005221">
    <property type="term" value="F:intracellularly cyclic nucleotide-activated monoatomic cation channel activity"/>
    <property type="evidence" value="ECO:0007669"/>
    <property type="project" value="InterPro"/>
</dbReference>
<protein>
    <recommendedName>
        <fullName evidence="11">Cyclic nucleotide-binding domain-containing protein</fullName>
    </recommendedName>
</protein>
<dbReference type="EMBL" id="PFFQ01000004">
    <property type="protein sequence ID" value="PIW19308.1"/>
    <property type="molecule type" value="Genomic_DNA"/>
</dbReference>
<dbReference type="InterPro" id="IPR001258">
    <property type="entry name" value="NHL_repeat"/>
</dbReference>
<evidence type="ECO:0000256" key="10">
    <source>
        <dbReference type="PROSITE-ProRule" id="PRU00504"/>
    </source>
</evidence>
<evidence type="ECO:0000256" key="8">
    <source>
        <dbReference type="ARBA" id="ARBA00023286"/>
    </source>
</evidence>
<dbReference type="Gene3D" id="2.60.120.10">
    <property type="entry name" value="Jelly Rolls"/>
    <property type="match status" value="1"/>
</dbReference>
<keyword evidence="8" id="KW-1071">Ligand-gated ion channel</keyword>
<dbReference type="InterPro" id="IPR014710">
    <property type="entry name" value="RmlC-like_jellyroll"/>
</dbReference>
<dbReference type="InterPro" id="IPR050866">
    <property type="entry name" value="CNG_cation_channel"/>
</dbReference>
<evidence type="ECO:0000256" key="2">
    <source>
        <dbReference type="ARBA" id="ARBA00022448"/>
    </source>
</evidence>
<evidence type="ECO:0000313" key="13">
    <source>
        <dbReference type="Proteomes" id="UP000231019"/>
    </source>
</evidence>
<dbReference type="CDD" id="cd00038">
    <property type="entry name" value="CAP_ED"/>
    <property type="match status" value="1"/>
</dbReference>
<sequence>MKAPKNISMVAWLLFLLKDCFYDSISLRWQPSFFFEPWLGFFQARLFRDGLCIGYNGEARVSQRGKAMDTRSQSSSGGWNDPSMGYIQKAADAASSIEPIATPDLPNEAIEEIAQILASMFHYRHQVDIVHRFEVMKRLREEAVVLRKTIQDKGRAAVRLDDLFEHHSLHTVIYKSQVEAWLALRAQKPTYGKEPPERCPACDMPLVNSWTCLGCGLELESPYLRMQLRASSQSQIRHLPYHYALLSDTERRRLLFINCREGHRVGWEIDAEQWAVEAPMSALYLDKHRILLTDRQQNRVFEVGMFGELLWEFNTEESERHALFEPSRVTLFHRAQDEYFLIADTGNHRVLMVDRHHRIHWQYGMMGEAGADDGYLDSPTDLQMTSDGHVLIVDSGNNRVIEVNSDNGRIVWQAPEHLGLLQPVFAERLQNHHMIIVDAGNYRVLELNPQGELEEEVNYYNQNLDPRFRLDNPTQYIRRENQNILLGSAQRMMEIDLIHKHALWVAPLNDLNYEYQDEILHSLDPNEEFVALVEKQDAPPMEQLSLNRVLQRTQVFQNAPEEFLEVLTPYLTMHTYYPEEKIVKEGETGDAMYILRKGKVHVVRGEDTLLATLETGDIFGEMALVLSEPRSATVKASTTCEVYRLSKWAFETAIQAFPDVYHRIQELAQNRAAITRLKTGRHLSAAEASEVLQTLLDTQLERLQKIKSEYKHQAQSVIVFRPPWRLMYTKIEQHAIHAAIREGWHCFELHLHSRSGEKMTLDQVCPVILLLREQGELIKLHPSADAIRRDLLNDTLALTLITHHSREQILEDLGSMQGWAPTQIFEIDF</sequence>
<organism evidence="12 13">
    <name type="scientific">bacterium (Candidatus Blackallbacteria) CG17_big_fil_post_rev_8_21_14_2_50_48_46</name>
    <dbReference type="NCBI Taxonomy" id="2014261"/>
    <lineage>
        <taxon>Bacteria</taxon>
        <taxon>Candidatus Blackallbacteria</taxon>
    </lineage>
</organism>
<name>A0A2M7GAV5_9BACT</name>
<dbReference type="SUPFAM" id="SSF51206">
    <property type="entry name" value="cAMP-binding domain-like"/>
    <property type="match status" value="1"/>
</dbReference>
<dbReference type="InterPro" id="IPR018488">
    <property type="entry name" value="cNMP-bd_CS"/>
</dbReference>
<evidence type="ECO:0000259" key="11">
    <source>
        <dbReference type="PROSITE" id="PS50042"/>
    </source>
</evidence>
<evidence type="ECO:0000313" key="12">
    <source>
        <dbReference type="EMBL" id="PIW19308.1"/>
    </source>
</evidence>
<accession>A0A2M7GAV5</accession>
<evidence type="ECO:0000256" key="4">
    <source>
        <dbReference type="ARBA" id="ARBA00022737"/>
    </source>
</evidence>
<dbReference type="Pfam" id="PF00027">
    <property type="entry name" value="cNMP_binding"/>
    <property type="match status" value="1"/>
</dbReference>
<dbReference type="AlphaFoldDB" id="A0A2M7GAV5"/>
<keyword evidence="5" id="KW-1133">Transmembrane helix</keyword>
<keyword evidence="9" id="KW-0407">Ion channel</keyword>
<dbReference type="GO" id="GO:0016020">
    <property type="term" value="C:membrane"/>
    <property type="evidence" value="ECO:0007669"/>
    <property type="project" value="UniProtKB-SubCell"/>
</dbReference>
<keyword evidence="7" id="KW-0472">Membrane</keyword>
<feature type="domain" description="Cyclic nucleotide-binding" evidence="11">
    <location>
        <begin position="555"/>
        <end position="671"/>
    </location>
</feature>
<dbReference type="SUPFAM" id="SSF101898">
    <property type="entry name" value="NHL repeat"/>
    <property type="match status" value="1"/>
</dbReference>
<dbReference type="InterPro" id="IPR000595">
    <property type="entry name" value="cNMP-bd_dom"/>
</dbReference>
<dbReference type="Proteomes" id="UP000231019">
    <property type="component" value="Unassembled WGS sequence"/>
</dbReference>